<evidence type="ECO:0000259" key="3">
    <source>
        <dbReference type="PROSITE" id="PS51272"/>
    </source>
</evidence>
<dbReference type="InterPro" id="IPR051465">
    <property type="entry name" value="Cell_Envelope_Struct_Comp"/>
</dbReference>
<dbReference type="PROSITE" id="PS51272">
    <property type="entry name" value="SLH"/>
    <property type="match status" value="1"/>
</dbReference>
<dbReference type="eggNOG" id="COG3206">
    <property type="taxonomic scope" value="Bacteria"/>
</dbReference>
<dbReference type="STRING" id="373903.Hore_17460"/>
<name>B8CYX6_HALOH</name>
<reference evidence="4 5" key="1">
    <citation type="journal article" date="2009" name="PLoS ONE">
        <title>Genome analysis of the anaerobic thermohalophilic bacterium Halothermothrix orenii.</title>
        <authorList>
            <person name="Mavromatis K."/>
            <person name="Ivanova N."/>
            <person name="Anderson I."/>
            <person name="Lykidis A."/>
            <person name="Hooper S.D."/>
            <person name="Sun H."/>
            <person name="Kunin V."/>
            <person name="Lapidus A."/>
            <person name="Hugenholtz P."/>
            <person name="Patel B."/>
            <person name="Kyrpides N.C."/>
        </authorList>
    </citation>
    <scope>NUCLEOTIDE SEQUENCE [LARGE SCALE GENOMIC DNA]</scope>
    <source>
        <strain evidence="5">H 168 / OCM 544 / DSM 9562</strain>
    </source>
</reference>
<dbReference type="Proteomes" id="UP000000719">
    <property type="component" value="Chromosome"/>
</dbReference>
<proteinExistence type="predicted"/>
<dbReference type="EMBL" id="CP001098">
    <property type="protein sequence ID" value="ACL70495.1"/>
    <property type="molecule type" value="Genomic_DNA"/>
</dbReference>
<feature type="signal peptide" evidence="2">
    <location>
        <begin position="1"/>
        <end position="23"/>
    </location>
</feature>
<dbReference type="KEGG" id="hor:Hore_17460"/>
<dbReference type="HOGENOM" id="CLU_357442_0_0_9"/>
<keyword evidence="2" id="KW-0732">Signal</keyword>
<protein>
    <submittedName>
        <fullName evidence="4">S-layer domain protein</fullName>
    </submittedName>
</protein>
<dbReference type="AlphaFoldDB" id="B8CYX6"/>
<keyword evidence="5" id="KW-1185">Reference proteome</keyword>
<evidence type="ECO:0000313" key="5">
    <source>
        <dbReference type="Proteomes" id="UP000000719"/>
    </source>
</evidence>
<evidence type="ECO:0000313" key="4">
    <source>
        <dbReference type="EMBL" id="ACL70495.1"/>
    </source>
</evidence>
<dbReference type="OrthoDB" id="2065578at2"/>
<gene>
    <name evidence="4" type="ordered locus">Hore_17460</name>
</gene>
<organism evidence="4 5">
    <name type="scientific">Halothermothrix orenii (strain H 168 / OCM 544 / DSM 9562)</name>
    <dbReference type="NCBI Taxonomy" id="373903"/>
    <lineage>
        <taxon>Bacteria</taxon>
        <taxon>Bacillati</taxon>
        <taxon>Bacillota</taxon>
        <taxon>Clostridia</taxon>
        <taxon>Halanaerobiales</taxon>
        <taxon>Halothermotrichaceae</taxon>
        <taxon>Halothermothrix</taxon>
    </lineage>
</organism>
<dbReference type="InterPro" id="IPR001119">
    <property type="entry name" value="SLH_dom"/>
</dbReference>
<dbReference type="RefSeq" id="WP_015923465.1">
    <property type="nucleotide sequence ID" value="NC_011899.1"/>
</dbReference>
<evidence type="ECO:0000256" key="2">
    <source>
        <dbReference type="SAM" id="SignalP"/>
    </source>
</evidence>
<dbReference type="PANTHER" id="PTHR43308">
    <property type="entry name" value="OUTER MEMBRANE PROTEIN ALPHA-RELATED"/>
    <property type="match status" value="1"/>
</dbReference>
<dbReference type="Gene3D" id="2.40.160.10">
    <property type="entry name" value="Porin"/>
    <property type="match status" value="1"/>
</dbReference>
<feature type="chain" id="PRO_5002870087" evidence="2">
    <location>
        <begin position="24"/>
        <end position="784"/>
    </location>
</feature>
<dbReference type="PANTHER" id="PTHR43308:SF1">
    <property type="entry name" value="OUTER MEMBRANE PROTEIN ALPHA"/>
    <property type="match status" value="1"/>
</dbReference>
<feature type="domain" description="SLH" evidence="3">
    <location>
        <begin position="22"/>
        <end position="85"/>
    </location>
</feature>
<dbReference type="InterPro" id="IPR023614">
    <property type="entry name" value="Porin_dom_sf"/>
</dbReference>
<keyword evidence="1" id="KW-0677">Repeat</keyword>
<sequence>MKKFGIVFLAMLLVVAFAMPTFANPFSDVPENHWAYEAIQKVVSAGILSGYPDGTYQGKRTINRFQMAVIISRILENVEKEQAALADEVEDLGKGLTPEQAQDVTAIVKAIIAKNNPEQPESLTEQQAEEVANLIEALTFEFKAELKVIGADIDALKTDVADLDSRVSDLEEGGAVTFSGSYGVDFDHNDWEGNANYNYYVDSDQDGQYEGKEPYVYTDPWDTDSDKIEINKDKGFSQSLDLAANISKEGFDAAVKFDIASGDDEVSLDSASLALENDTLALTYNEGNTYSFVDYFYNNEEFNGVTLNFKKVATNTFFGQEDVKVGEVDATDDDDNVKYDDENGSEAQTEDVTVPFYVYGAEKDFGFGGLDVTVGYAGQRAQDKDEYEDNMQVGYENLEADVVGLEAATDLAGAEVGFDFAYSMPVDENYDADSLMRLDASKSLGFADVKFGYRNVGENFIMFGEDAVLTDSGEDDYDVYRTALNPGLSGYNLSVKPALFDKLDAEFFYANAKYEEKIDVMGSEIGAEANGKLMELTAEMPLLIDGLTVNGKYSTEDVVVKYEFAGLTGEEEDKENTMGFGAEYNFLADKATATFDYTSVDPVEDEGLATELETTTSFGIEYAMNNYLNANFDYESVANLGHVKEYNGEDMTKTVTGYGISLTDYPVIGALTVSAGYNAENTKGFEYNADESKANDLEAKTTEYNLGLGYTVGAAELTYDYTNTTKEGAAVANGTYTTNKAGLTYTIVEGTDLVANYEVLDFDAEADTDDYTVSTASAGVSVDF</sequence>
<evidence type="ECO:0000256" key="1">
    <source>
        <dbReference type="ARBA" id="ARBA00022737"/>
    </source>
</evidence>
<accession>B8CYX6</accession>
<dbReference type="Pfam" id="PF00395">
    <property type="entry name" value="SLH"/>
    <property type="match status" value="1"/>
</dbReference>